<dbReference type="Proteomes" id="UP000000245">
    <property type="component" value="Plasmid pACRY01"/>
</dbReference>
<proteinExistence type="predicted"/>
<accession>A5FT11</accession>
<evidence type="ECO:0000259" key="2">
    <source>
        <dbReference type="Pfam" id="PF13592"/>
    </source>
</evidence>
<dbReference type="InterPro" id="IPR009057">
    <property type="entry name" value="Homeodomain-like_sf"/>
</dbReference>
<sequence>MTVAITRLDLSAMALRERAARATDAKVSRRLLAIALVLEGWSRRDAAEACAMDRQTLRDWVHRYNGLGPEGLSAAPRRNGPPPRLSASQQAQIAAWVRQGPDLERDGVVRWRCVDLQRRIKSEFAVTLHETSISRLLRRLKFTRVQPRPYHPKRDAAAQDIFKKTSPAW</sequence>
<dbReference type="InterPro" id="IPR025959">
    <property type="entry name" value="Winged_HTH_dom"/>
</dbReference>
<evidence type="ECO:0000313" key="3">
    <source>
        <dbReference type="EMBL" id="ABQ28743.1"/>
    </source>
</evidence>
<dbReference type="KEGG" id="acr:Acry_3114"/>
<name>A5FT11_ACICJ</name>
<feature type="compositionally biased region" description="Basic and acidic residues" evidence="1">
    <location>
        <begin position="152"/>
        <end position="163"/>
    </location>
</feature>
<dbReference type="Pfam" id="PF13592">
    <property type="entry name" value="HTH_33"/>
    <property type="match status" value="1"/>
</dbReference>
<evidence type="ECO:0000256" key="1">
    <source>
        <dbReference type="SAM" id="MobiDB-lite"/>
    </source>
</evidence>
<dbReference type="SUPFAM" id="SSF46689">
    <property type="entry name" value="Homeodomain-like"/>
    <property type="match status" value="1"/>
</dbReference>
<evidence type="ECO:0000313" key="4">
    <source>
        <dbReference type="Proteomes" id="UP000000245"/>
    </source>
</evidence>
<reference evidence="3 4" key="1">
    <citation type="submission" date="2007-05" db="EMBL/GenBank/DDBJ databases">
        <title>Complete sequence of plasmid1 pACRY01 of Acidiphilium cryptum JF-5.</title>
        <authorList>
            <consortium name="US DOE Joint Genome Institute"/>
            <person name="Copeland A."/>
            <person name="Lucas S."/>
            <person name="Lapidus A."/>
            <person name="Barry K."/>
            <person name="Detter J.C."/>
            <person name="Glavina del Rio T."/>
            <person name="Hammon N."/>
            <person name="Israni S."/>
            <person name="Dalin E."/>
            <person name="Tice H."/>
            <person name="Pitluck S."/>
            <person name="Sims D."/>
            <person name="Brettin T."/>
            <person name="Bruce D."/>
            <person name="Han C."/>
            <person name="Schmutz J."/>
            <person name="Larimer F."/>
            <person name="Land M."/>
            <person name="Hauser L."/>
            <person name="Kyrpides N."/>
            <person name="Kim E."/>
            <person name="Magnuson T."/>
            <person name="Richardson P."/>
        </authorList>
    </citation>
    <scope>NUCLEOTIDE SEQUENCE [LARGE SCALE GENOMIC DNA]</scope>
    <source>
        <strain evidence="4">JF-5</strain>
        <plasmid evidence="4">Plasmid pACRY01</plasmid>
    </source>
</reference>
<feature type="region of interest" description="Disordered" evidence="1">
    <location>
        <begin position="148"/>
        <end position="169"/>
    </location>
</feature>
<dbReference type="AlphaFoldDB" id="A5FT11"/>
<gene>
    <name evidence="3" type="ordered locus">Acry_3114</name>
</gene>
<keyword evidence="4" id="KW-1185">Reference proteome</keyword>
<protein>
    <submittedName>
        <fullName evidence="3">Transposase and inactivated derivatives-like protein</fullName>
    </submittedName>
</protein>
<feature type="domain" description="Winged helix-turn helix" evidence="2">
    <location>
        <begin position="108"/>
        <end position="166"/>
    </location>
</feature>
<geneLocation type="plasmid" evidence="3 4">
    <name>pACRY01</name>
</geneLocation>
<dbReference type="Pfam" id="PF13551">
    <property type="entry name" value="HTH_29"/>
    <property type="match status" value="1"/>
</dbReference>
<organism evidence="3 4">
    <name type="scientific">Acidiphilium cryptum (strain JF-5)</name>
    <dbReference type="NCBI Taxonomy" id="349163"/>
    <lineage>
        <taxon>Bacteria</taxon>
        <taxon>Pseudomonadati</taxon>
        <taxon>Pseudomonadota</taxon>
        <taxon>Alphaproteobacteria</taxon>
        <taxon>Acetobacterales</taxon>
        <taxon>Acidocellaceae</taxon>
        <taxon>Acidiphilium</taxon>
    </lineage>
</organism>
<dbReference type="HOGENOM" id="CLU_056788_3_0_5"/>
<dbReference type="EMBL" id="CP000689">
    <property type="protein sequence ID" value="ABQ28743.1"/>
    <property type="molecule type" value="Genomic_DNA"/>
</dbReference>
<keyword evidence="3" id="KW-0614">Plasmid</keyword>
<dbReference type="NCBIfam" id="NF033545">
    <property type="entry name" value="transpos_IS630"/>
    <property type="match status" value="1"/>
</dbReference>
<dbReference type="InterPro" id="IPR047655">
    <property type="entry name" value="Transpos_IS630-like"/>
</dbReference>